<keyword evidence="2" id="KW-1185">Reference proteome</keyword>
<dbReference type="EMBL" id="CP063458">
    <property type="protein sequence ID" value="QOV90820.1"/>
    <property type="molecule type" value="Genomic_DNA"/>
</dbReference>
<proteinExistence type="predicted"/>
<dbReference type="InterPro" id="IPR023170">
    <property type="entry name" value="HhH_base_excis_C"/>
</dbReference>
<dbReference type="GO" id="GO:0006281">
    <property type="term" value="P:DNA repair"/>
    <property type="evidence" value="ECO:0007669"/>
    <property type="project" value="InterPro"/>
</dbReference>
<organism evidence="1 2">
    <name type="scientific">Humisphaera borealis</name>
    <dbReference type="NCBI Taxonomy" id="2807512"/>
    <lineage>
        <taxon>Bacteria</taxon>
        <taxon>Pseudomonadati</taxon>
        <taxon>Planctomycetota</taxon>
        <taxon>Phycisphaerae</taxon>
        <taxon>Tepidisphaerales</taxon>
        <taxon>Tepidisphaeraceae</taxon>
        <taxon>Humisphaera</taxon>
    </lineage>
</organism>
<gene>
    <name evidence="1" type="ORF">IPV69_05530</name>
</gene>
<reference evidence="1 2" key="1">
    <citation type="submission" date="2020-10" db="EMBL/GenBank/DDBJ databases">
        <title>Wide distribution of Phycisphaera-like planctomycetes from WD2101 soil group in peatlands and genome analysis of the first cultivated representative.</title>
        <authorList>
            <person name="Dedysh S.N."/>
            <person name="Beletsky A.V."/>
            <person name="Ivanova A."/>
            <person name="Kulichevskaya I.S."/>
            <person name="Suzina N.E."/>
            <person name="Philippov D.A."/>
            <person name="Rakitin A.L."/>
            <person name="Mardanov A.V."/>
            <person name="Ravin N.V."/>
        </authorList>
    </citation>
    <scope>NUCLEOTIDE SEQUENCE [LARGE SCALE GENOMIC DNA]</scope>
    <source>
        <strain evidence="1 2">M1803</strain>
    </source>
</reference>
<dbReference type="InterPro" id="IPR011257">
    <property type="entry name" value="DNA_glycosylase"/>
</dbReference>
<sequence length="205" mass="23454">MKNATKHAEELRSLLKKLLKEHKPEPKPTYEPLQAMVRGAMSYDVSDARAEEAMVVIGHEFVDLNELRVATELEVEDMLGQKFPGVAKRVSLITTCLNMIFEKEHTLSLDRLKTLSKRDARQFVKDMPDMHPFVEAYTMLFGFDAHAVPVDDSILAYLKDQEVLESTATLEEAQKFLEHAVKSEEHYDLYSALRRVAMTDGKKKK</sequence>
<protein>
    <submittedName>
        <fullName evidence="1">Uncharacterized protein</fullName>
    </submittedName>
</protein>
<dbReference type="GO" id="GO:0003824">
    <property type="term" value="F:catalytic activity"/>
    <property type="evidence" value="ECO:0007669"/>
    <property type="project" value="InterPro"/>
</dbReference>
<dbReference type="Gene3D" id="1.10.1670.10">
    <property type="entry name" value="Helix-hairpin-Helix base-excision DNA repair enzymes (C-terminal)"/>
    <property type="match status" value="1"/>
</dbReference>
<dbReference type="Proteomes" id="UP000593765">
    <property type="component" value="Chromosome"/>
</dbReference>
<dbReference type="RefSeq" id="WP_206293923.1">
    <property type="nucleotide sequence ID" value="NZ_CP063458.1"/>
</dbReference>
<evidence type="ECO:0000313" key="1">
    <source>
        <dbReference type="EMBL" id="QOV90820.1"/>
    </source>
</evidence>
<accession>A0A7M2X244</accession>
<dbReference type="PANTHER" id="PTHR47203">
    <property type="match status" value="1"/>
</dbReference>
<evidence type="ECO:0000313" key="2">
    <source>
        <dbReference type="Proteomes" id="UP000593765"/>
    </source>
</evidence>
<dbReference type="PANTHER" id="PTHR47203:SF1">
    <property type="entry name" value="HYPOTHETICAL BASE EXCISION DNA REPAIR PROTEIN (EUROFUNG)"/>
    <property type="match status" value="1"/>
</dbReference>
<name>A0A7M2X244_9BACT</name>
<dbReference type="SUPFAM" id="SSF48150">
    <property type="entry name" value="DNA-glycosylase"/>
    <property type="match status" value="1"/>
</dbReference>
<dbReference type="AlphaFoldDB" id="A0A7M2X244"/>
<dbReference type="Gene3D" id="1.10.340.30">
    <property type="entry name" value="Hypothetical protein, domain 2"/>
    <property type="match status" value="1"/>
</dbReference>
<dbReference type="KEGG" id="hbs:IPV69_05530"/>